<dbReference type="GO" id="GO:0003755">
    <property type="term" value="F:peptidyl-prolyl cis-trans isomerase activity"/>
    <property type="evidence" value="ECO:0007669"/>
    <property type="project" value="UniProtKB-KW"/>
</dbReference>
<evidence type="ECO:0000313" key="11">
    <source>
        <dbReference type="Proteomes" id="UP000184462"/>
    </source>
</evidence>
<dbReference type="AlphaFoldDB" id="A0A1M4SPU5"/>
<dbReference type="STRING" id="1155689.SAMN05444278_101268"/>
<dbReference type="InterPro" id="IPR029000">
    <property type="entry name" value="Cyclophilin-like_dom_sf"/>
</dbReference>
<comment type="catalytic activity">
    <reaction evidence="1 6">
        <text>[protein]-peptidylproline (omega=180) = [protein]-peptidylproline (omega=0)</text>
        <dbReference type="Rhea" id="RHEA:16237"/>
        <dbReference type="Rhea" id="RHEA-COMP:10747"/>
        <dbReference type="Rhea" id="RHEA-COMP:10748"/>
        <dbReference type="ChEBI" id="CHEBI:83833"/>
        <dbReference type="ChEBI" id="CHEBI:83834"/>
        <dbReference type="EC" id="5.2.1.8"/>
    </reaction>
</comment>
<dbReference type="Pfam" id="PF00160">
    <property type="entry name" value="Pro_isomerase"/>
    <property type="match status" value="1"/>
</dbReference>
<dbReference type="FunFam" id="3.10.50.40:FF:000006">
    <property type="entry name" value="Peptidyl-prolyl cis-trans isomerase"/>
    <property type="match status" value="1"/>
</dbReference>
<evidence type="ECO:0000259" key="8">
    <source>
        <dbReference type="PROSITE" id="PS50059"/>
    </source>
</evidence>
<evidence type="ECO:0000256" key="2">
    <source>
        <dbReference type="ARBA" id="ARBA00007365"/>
    </source>
</evidence>
<gene>
    <name evidence="10" type="ORF">SAMN05444278_101268</name>
</gene>
<keyword evidence="4 6" id="KW-0697">Rotamase</keyword>
<evidence type="ECO:0000259" key="9">
    <source>
        <dbReference type="PROSITE" id="PS50072"/>
    </source>
</evidence>
<dbReference type="CDD" id="cd00317">
    <property type="entry name" value="cyclophilin"/>
    <property type="match status" value="1"/>
</dbReference>
<dbReference type="Gene3D" id="2.40.100.10">
    <property type="entry name" value="Cyclophilin-like"/>
    <property type="match status" value="1"/>
</dbReference>
<feature type="chain" id="PRO_5012589807" description="peptidylprolyl isomerase" evidence="7">
    <location>
        <begin position="26"/>
        <end position="349"/>
    </location>
</feature>
<feature type="domain" description="PPIase FKBP-type" evidence="8">
    <location>
        <begin position="260"/>
        <end position="347"/>
    </location>
</feature>
<evidence type="ECO:0000256" key="5">
    <source>
        <dbReference type="ARBA" id="ARBA00023235"/>
    </source>
</evidence>
<comment type="similarity">
    <text evidence="2">Belongs to the cyclophilin-type PPIase family.</text>
</comment>
<evidence type="ECO:0000256" key="4">
    <source>
        <dbReference type="ARBA" id="ARBA00023110"/>
    </source>
</evidence>
<evidence type="ECO:0000256" key="6">
    <source>
        <dbReference type="PROSITE-ProRule" id="PRU00277"/>
    </source>
</evidence>
<dbReference type="InterPro" id="IPR020892">
    <property type="entry name" value="Cyclophilin-type_PPIase_CS"/>
</dbReference>
<dbReference type="EC" id="5.2.1.8" evidence="3 6"/>
<dbReference type="Gene3D" id="3.10.50.40">
    <property type="match status" value="1"/>
</dbReference>
<protein>
    <recommendedName>
        <fullName evidence="3 6">peptidylprolyl isomerase</fullName>
        <ecNumber evidence="3 6">5.2.1.8</ecNumber>
    </recommendedName>
</protein>
<dbReference type="RefSeq" id="WP_073190954.1">
    <property type="nucleotide sequence ID" value="NZ_FQTW01000001.1"/>
</dbReference>
<dbReference type="PROSITE" id="PS50072">
    <property type="entry name" value="CSA_PPIASE_2"/>
    <property type="match status" value="1"/>
</dbReference>
<feature type="signal peptide" evidence="7">
    <location>
        <begin position="1"/>
        <end position="25"/>
    </location>
</feature>
<name>A0A1M4SPU5_9FLAO</name>
<evidence type="ECO:0000256" key="1">
    <source>
        <dbReference type="ARBA" id="ARBA00000971"/>
    </source>
</evidence>
<dbReference type="InterPro" id="IPR044666">
    <property type="entry name" value="Cyclophilin_A-like"/>
</dbReference>
<organism evidence="10 11">
    <name type="scientific">Psychroflexus salarius</name>
    <dbReference type="NCBI Taxonomy" id="1155689"/>
    <lineage>
        <taxon>Bacteria</taxon>
        <taxon>Pseudomonadati</taxon>
        <taxon>Bacteroidota</taxon>
        <taxon>Flavobacteriia</taxon>
        <taxon>Flavobacteriales</taxon>
        <taxon>Flavobacteriaceae</taxon>
        <taxon>Psychroflexus</taxon>
    </lineage>
</organism>
<accession>A0A1M4SPU5</accession>
<sequence length="349" mass="38422">MKHLQTKFLAIAIFTLSLVSCSEYADLKDGIYAVFMTNKGEVVVNLHYKKKPITVGNFVALAEGTHPEVDEKYKGKPFYEGLTFHRVIDNFMIQGGDPLGNGQGGPGYKFTDEFDDSLTHDKGVISMANSGPNTNGSQFFITVAPTKHLDGKHSIFGKVVIGQNVADSIAKVETANANRPKEEVIIEKLKIVRKGKEAKQFDAVEAYKNGIAKIEAKNEAKREAFEARLDEMMANMSKTDSGLMYRITEPNPEGESPENGNTVRVHYAGYLTDGTKFDSSFDRNTPISFKLGTGQVITGWDEGISLLKTGEKAELLIPPNLAYGSRQRGPIPANSTLYFEVKLVEVIKN</sequence>
<dbReference type="OrthoDB" id="9807797at2"/>
<dbReference type="SUPFAM" id="SSF54534">
    <property type="entry name" value="FKBP-like"/>
    <property type="match status" value="1"/>
</dbReference>
<dbReference type="InterPro" id="IPR001179">
    <property type="entry name" value="PPIase_FKBP_dom"/>
</dbReference>
<dbReference type="PRINTS" id="PR00153">
    <property type="entry name" value="CSAPPISMRASE"/>
</dbReference>
<keyword evidence="7" id="KW-0732">Signal</keyword>
<dbReference type="PROSITE" id="PS51257">
    <property type="entry name" value="PROKAR_LIPOPROTEIN"/>
    <property type="match status" value="1"/>
</dbReference>
<keyword evidence="11" id="KW-1185">Reference proteome</keyword>
<dbReference type="Proteomes" id="UP000184462">
    <property type="component" value="Unassembled WGS sequence"/>
</dbReference>
<dbReference type="PANTHER" id="PTHR45625">
    <property type="entry name" value="PEPTIDYL-PROLYL CIS-TRANS ISOMERASE-RELATED"/>
    <property type="match status" value="1"/>
</dbReference>
<dbReference type="PROSITE" id="PS00170">
    <property type="entry name" value="CSA_PPIASE_1"/>
    <property type="match status" value="1"/>
</dbReference>
<dbReference type="SUPFAM" id="SSF50891">
    <property type="entry name" value="Cyclophilin-like"/>
    <property type="match status" value="1"/>
</dbReference>
<evidence type="ECO:0000256" key="3">
    <source>
        <dbReference type="ARBA" id="ARBA00013194"/>
    </source>
</evidence>
<dbReference type="PANTHER" id="PTHR45625:SF4">
    <property type="entry name" value="PEPTIDYLPROLYL ISOMERASE DOMAIN AND WD REPEAT-CONTAINING PROTEIN 1"/>
    <property type="match status" value="1"/>
</dbReference>
<evidence type="ECO:0000313" key="10">
    <source>
        <dbReference type="EMBL" id="SHE34211.1"/>
    </source>
</evidence>
<dbReference type="InterPro" id="IPR002130">
    <property type="entry name" value="Cyclophilin-type_PPIase_dom"/>
</dbReference>
<dbReference type="Pfam" id="PF00254">
    <property type="entry name" value="FKBP_C"/>
    <property type="match status" value="1"/>
</dbReference>
<proteinExistence type="inferred from homology"/>
<dbReference type="InterPro" id="IPR046357">
    <property type="entry name" value="PPIase_dom_sf"/>
</dbReference>
<dbReference type="EMBL" id="FQTW01000001">
    <property type="protein sequence ID" value="SHE34211.1"/>
    <property type="molecule type" value="Genomic_DNA"/>
</dbReference>
<reference evidence="10 11" key="1">
    <citation type="submission" date="2016-11" db="EMBL/GenBank/DDBJ databases">
        <authorList>
            <person name="Jaros S."/>
            <person name="Januszkiewicz K."/>
            <person name="Wedrychowicz H."/>
        </authorList>
    </citation>
    <scope>NUCLEOTIDE SEQUENCE [LARGE SCALE GENOMIC DNA]</scope>
    <source>
        <strain evidence="10 11">DSM 25661</strain>
    </source>
</reference>
<evidence type="ECO:0000256" key="7">
    <source>
        <dbReference type="SAM" id="SignalP"/>
    </source>
</evidence>
<feature type="domain" description="PPIase cyclophilin-type" evidence="9">
    <location>
        <begin position="40"/>
        <end position="191"/>
    </location>
</feature>
<keyword evidence="5 6" id="KW-0413">Isomerase</keyword>
<dbReference type="PROSITE" id="PS50059">
    <property type="entry name" value="FKBP_PPIASE"/>
    <property type="match status" value="1"/>
</dbReference>
<dbReference type="GO" id="GO:0006457">
    <property type="term" value="P:protein folding"/>
    <property type="evidence" value="ECO:0007669"/>
    <property type="project" value="InterPro"/>
</dbReference>